<dbReference type="CDD" id="cd22157">
    <property type="entry name" value="F-box_AtFBW1-like"/>
    <property type="match status" value="1"/>
</dbReference>
<dbReference type="InterPro" id="IPR036047">
    <property type="entry name" value="F-box-like_dom_sf"/>
</dbReference>
<sequence length="414" mass="47377">MACSKRSSTAVTAGLPDDPLVEILSRVPAKSLCRFKCVSKAWRDLITDPIHRKKLPQAMEGLFFMESWIWCAGAGCEEEQFSFVDLTARSVPLEIDPCFSFLTEMPGLRVLALHDSCNGLLLFEHRSDLDSNDVLGFIVCNPTTKQWVAVPTCGCPPPSSYDRHIYLAFDPAISSHFHLVQFHREDDEDEEEWESHEPVMSVHAYSSESGIWSHSQTDWDEHDRQGLKGWHQPCFETYEGPRHAFVNGMLHLMIWDEDLDQDQVLVVDVKGKTQRVIPVPTVGVVGEGVWRLQHSDYIAQSQGRLHYFSEVSDLYSEQGYQMWVLQDYDLQEWVFKHHVSCLKLGETRCIERVVAIHQNCNVVFFLQNRKLIAYDMESKEVSVFATSDNQILHRSIAAPYVPCFSESPVLTNKH</sequence>
<dbReference type="STRING" id="4555.A0A368PW93"/>
<dbReference type="PROSITE" id="PS50181">
    <property type="entry name" value="FBOX"/>
    <property type="match status" value="1"/>
</dbReference>
<feature type="domain" description="F-box" evidence="1">
    <location>
        <begin position="9"/>
        <end position="55"/>
    </location>
</feature>
<dbReference type="Pfam" id="PF00646">
    <property type="entry name" value="F-box"/>
    <property type="match status" value="1"/>
</dbReference>
<dbReference type="SUPFAM" id="SSF81383">
    <property type="entry name" value="F-box domain"/>
    <property type="match status" value="1"/>
</dbReference>
<dbReference type="SMART" id="SM00256">
    <property type="entry name" value="FBOX"/>
    <property type="match status" value="1"/>
</dbReference>
<organism evidence="2">
    <name type="scientific">Setaria italica</name>
    <name type="common">Foxtail millet</name>
    <name type="synonym">Panicum italicum</name>
    <dbReference type="NCBI Taxonomy" id="4555"/>
    <lineage>
        <taxon>Eukaryota</taxon>
        <taxon>Viridiplantae</taxon>
        <taxon>Streptophyta</taxon>
        <taxon>Embryophyta</taxon>
        <taxon>Tracheophyta</taxon>
        <taxon>Spermatophyta</taxon>
        <taxon>Magnoliopsida</taxon>
        <taxon>Liliopsida</taxon>
        <taxon>Poales</taxon>
        <taxon>Poaceae</taxon>
        <taxon>PACMAD clade</taxon>
        <taxon>Panicoideae</taxon>
        <taxon>Panicodae</taxon>
        <taxon>Paniceae</taxon>
        <taxon>Cenchrinae</taxon>
        <taxon>Setaria</taxon>
    </lineage>
</organism>
<protein>
    <recommendedName>
        <fullName evidence="1">F-box domain-containing protein</fullName>
    </recommendedName>
</protein>
<evidence type="ECO:0000259" key="1">
    <source>
        <dbReference type="PROSITE" id="PS50181"/>
    </source>
</evidence>
<dbReference type="PANTHER" id="PTHR35546">
    <property type="entry name" value="F-BOX PROTEIN INTERACTION DOMAIN PROTEIN-RELATED"/>
    <property type="match status" value="1"/>
</dbReference>
<reference evidence="2" key="1">
    <citation type="journal article" date="2012" name="Nat. Biotechnol.">
        <title>Reference genome sequence of the model plant Setaria.</title>
        <authorList>
            <person name="Bennetzen J.L."/>
            <person name="Schmutz J."/>
            <person name="Wang H."/>
            <person name="Percifield R."/>
            <person name="Hawkins J."/>
            <person name="Pontaroli A.C."/>
            <person name="Estep M."/>
            <person name="Feng L."/>
            <person name="Vaughn J.N."/>
            <person name="Grimwood J."/>
            <person name="Jenkins J."/>
            <person name="Barry K."/>
            <person name="Lindquist E."/>
            <person name="Hellsten U."/>
            <person name="Deshpande S."/>
            <person name="Wang X."/>
            <person name="Wu X."/>
            <person name="Mitros T."/>
            <person name="Triplett J."/>
            <person name="Yang X."/>
            <person name="Ye C.Y."/>
            <person name="Mauro-Herrera M."/>
            <person name="Wang L."/>
            <person name="Li P."/>
            <person name="Sharma M."/>
            <person name="Sharma R."/>
            <person name="Ronald P.C."/>
            <person name="Panaud O."/>
            <person name="Kellogg E.A."/>
            <person name="Brutnell T.P."/>
            <person name="Doust A.N."/>
            <person name="Tuskan G.A."/>
            <person name="Rokhsar D."/>
            <person name="Devos K.M."/>
        </authorList>
    </citation>
    <scope>NUCLEOTIDE SEQUENCE [LARGE SCALE GENOMIC DNA]</scope>
    <source>
        <strain evidence="2">Yugu1</strain>
    </source>
</reference>
<accession>A0A368PW93</accession>
<proteinExistence type="predicted"/>
<name>A0A368PW93_SETIT</name>
<dbReference type="PANTHER" id="PTHR35546:SF24">
    <property type="entry name" value="F-BOX DOMAIN-CONTAINING PROTEIN"/>
    <property type="match status" value="1"/>
</dbReference>
<dbReference type="InterPro" id="IPR055290">
    <property type="entry name" value="At3g26010-like"/>
</dbReference>
<reference evidence="2" key="2">
    <citation type="submission" date="2015-07" db="EMBL/GenBank/DDBJ databases">
        <authorList>
            <person name="Noorani M."/>
        </authorList>
    </citation>
    <scope>NUCLEOTIDE SEQUENCE</scope>
    <source>
        <strain evidence="2">Yugu1</strain>
    </source>
</reference>
<dbReference type="InterPro" id="IPR001810">
    <property type="entry name" value="F-box_dom"/>
</dbReference>
<dbReference type="EMBL" id="CM003529">
    <property type="protein sequence ID" value="RCV09873.1"/>
    <property type="molecule type" value="Genomic_DNA"/>
</dbReference>
<dbReference type="Pfam" id="PF08268">
    <property type="entry name" value="FBA_3"/>
    <property type="match status" value="1"/>
</dbReference>
<dbReference type="OrthoDB" id="738899at2759"/>
<evidence type="ECO:0000313" key="2">
    <source>
        <dbReference type="EMBL" id="RCV09873.1"/>
    </source>
</evidence>
<gene>
    <name evidence="2" type="ORF">SETIT_2G064500v2</name>
</gene>
<dbReference type="AlphaFoldDB" id="A0A368PW93"/>
<dbReference type="Gene3D" id="1.20.1280.50">
    <property type="match status" value="1"/>
</dbReference>
<dbReference type="KEGG" id="sita:101760771"/>
<dbReference type="InterPro" id="IPR013187">
    <property type="entry name" value="F-box-assoc_dom_typ3"/>
</dbReference>